<sequence>MPGGILELLHCLAILRFYAFTEKSLQKLINLVVGNVASIQISSVLGIEEIHFECAVVMAQEGEKAKQLSYGWLEQMGEKLSMKVESTQYFRPRDLELCNKRAFHKKAVEEKNNN</sequence>
<protein>
    <submittedName>
        <fullName evidence="1">Uncharacterized protein</fullName>
    </submittedName>
</protein>
<organism evidence="1 2">
    <name type="scientific">Bartonella vinsonii subsp. arupensis Pm136co</name>
    <dbReference type="NCBI Taxonomy" id="1094561"/>
    <lineage>
        <taxon>Bacteria</taxon>
        <taxon>Pseudomonadati</taxon>
        <taxon>Pseudomonadota</taxon>
        <taxon>Alphaproteobacteria</taxon>
        <taxon>Hyphomicrobiales</taxon>
        <taxon>Bartonellaceae</taxon>
        <taxon>Bartonella</taxon>
    </lineage>
</organism>
<dbReference type="Proteomes" id="UP000008948">
    <property type="component" value="Unassembled WGS sequence"/>
</dbReference>
<keyword evidence="2" id="KW-1185">Reference proteome</keyword>
<evidence type="ECO:0000313" key="1">
    <source>
        <dbReference type="EMBL" id="EJF98076.1"/>
    </source>
</evidence>
<proteinExistence type="predicted"/>
<name>A0ABP2QT48_BARVI</name>
<reference evidence="1 2" key="1">
    <citation type="submission" date="2012-03" db="EMBL/GenBank/DDBJ databases">
        <title>The Genome Sequence of Bartonella vinsonii subsp. arupensis str. Pm136co.</title>
        <authorList>
            <consortium name="The Broad Institute Genome Sequencing Platform"/>
            <consortium name="The Broad Institute Genome Sequencing Center for Infectious Disease"/>
            <person name="Feldgarden M."/>
            <person name="Kirby J."/>
            <person name="Kosoy M."/>
            <person name="Birtles R."/>
            <person name="Probert W.S."/>
            <person name="Chiaraviglio L."/>
            <person name="Young S.K."/>
            <person name="Zeng Q."/>
            <person name="Gargeya S."/>
            <person name="Fitzgerald M."/>
            <person name="Haas B."/>
            <person name="Abouelleil A."/>
            <person name="Alvarado L."/>
            <person name="Arachchi H.M."/>
            <person name="Berlin A."/>
            <person name="Chapman S.B."/>
            <person name="Gearin G."/>
            <person name="Goldberg J."/>
            <person name="Griggs A."/>
            <person name="Gujja S."/>
            <person name="Hansen M."/>
            <person name="Heiman D."/>
            <person name="Howarth C."/>
            <person name="Larimer J."/>
            <person name="Lui A."/>
            <person name="MacDonald P.J.P."/>
            <person name="McCowen C."/>
            <person name="Montmayeur A."/>
            <person name="Murphy C."/>
            <person name="Neiman D."/>
            <person name="Pearson M."/>
            <person name="Priest M."/>
            <person name="Roberts A."/>
            <person name="Saif S."/>
            <person name="Shea T."/>
            <person name="Sisk P."/>
            <person name="Stolte C."/>
            <person name="Sykes S."/>
            <person name="Wortman J."/>
            <person name="Nusbaum C."/>
            <person name="Birren B."/>
        </authorList>
    </citation>
    <scope>NUCLEOTIDE SEQUENCE [LARGE SCALE GENOMIC DNA]</scope>
    <source>
        <strain evidence="1 2">Pm136co</strain>
    </source>
</reference>
<accession>A0ABP2QT48</accession>
<dbReference type="EMBL" id="AIMH01000018">
    <property type="protein sequence ID" value="EJF98076.1"/>
    <property type="molecule type" value="Genomic_DNA"/>
</dbReference>
<comment type="caution">
    <text evidence="1">The sequence shown here is derived from an EMBL/GenBank/DDBJ whole genome shotgun (WGS) entry which is preliminary data.</text>
</comment>
<gene>
    <name evidence="1" type="ORF">MEI_00936</name>
</gene>
<evidence type="ECO:0000313" key="2">
    <source>
        <dbReference type="Proteomes" id="UP000008948"/>
    </source>
</evidence>